<dbReference type="EC" id="2.3.1.225" evidence="11"/>
<comment type="catalytic activity">
    <reaction evidence="10 11">
        <text>L-cysteinyl-[protein] + hexadecanoyl-CoA = S-hexadecanoyl-L-cysteinyl-[protein] + CoA</text>
        <dbReference type="Rhea" id="RHEA:36683"/>
        <dbReference type="Rhea" id="RHEA-COMP:10131"/>
        <dbReference type="Rhea" id="RHEA-COMP:11032"/>
        <dbReference type="ChEBI" id="CHEBI:29950"/>
        <dbReference type="ChEBI" id="CHEBI:57287"/>
        <dbReference type="ChEBI" id="CHEBI:57379"/>
        <dbReference type="ChEBI" id="CHEBI:74151"/>
        <dbReference type="EC" id="2.3.1.225"/>
    </reaction>
</comment>
<protein>
    <recommendedName>
        <fullName evidence="11">Palmitoyltransferase</fullName>
        <ecNumber evidence="11">2.3.1.225</ecNumber>
    </recommendedName>
</protein>
<accession>A0A1Y1VI55</accession>
<dbReference type="GO" id="GO:0006612">
    <property type="term" value="P:protein targeting to membrane"/>
    <property type="evidence" value="ECO:0007669"/>
    <property type="project" value="TreeGrafter"/>
</dbReference>
<evidence type="ECO:0000256" key="10">
    <source>
        <dbReference type="ARBA" id="ARBA00048048"/>
    </source>
</evidence>
<comment type="caution">
    <text evidence="14">The sequence shown here is derived from an EMBL/GenBank/DDBJ whole genome shotgun (WGS) entry which is preliminary data.</text>
</comment>
<dbReference type="PANTHER" id="PTHR22883">
    <property type="entry name" value="ZINC FINGER DHHC DOMAIN CONTAINING PROTEIN"/>
    <property type="match status" value="1"/>
</dbReference>
<feature type="region of interest" description="Disordered" evidence="12">
    <location>
        <begin position="46"/>
        <end position="76"/>
    </location>
</feature>
<reference evidence="14 15" key="2">
    <citation type="submission" date="2016-08" db="EMBL/GenBank/DDBJ databases">
        <title>Pervasive Adenine N6-methylation of Active Genes in Fungi.</title>
        <authorList>
            <consortium name="DOE Joint Genome Institute"/>
            <person name="Mondo S.J."/>
            <person name="Dannebaum R.O."/>
            <person name="Kuo R.C."/>
            <person name="Labutti K."/>
            <person name="Haridas S."/>
            <person name="Kuo A."/>
            <person name="Salamov A."/>
            <person name="Ahrendt S.R."/>
            <person name="Lipzen A."/>
            <person name="Sullivan W."/>
            <person name="Andreopoulos W.B."/>
            <person name="Clum A."/>
            <person name="Lindquist E."/>
            <person name="Daum C."/>
            <person name="Ramamoorthy G.K."/>
            <person name="Gryganskyi A."/>
            <person name="Culley D."/>
            <person name="Magnuson J.K."/>
            <person name="James T.Y."/>
            <person name="O'Malley M.A."/>
            <person name="Stajich J.E."/>
            <person name="Spatafora J.W."/>
            <person name="Visel A."/>
            <person name="Grigoriev I.V."/>
        </authorList>
    </citation>
    <scope>NUCLEOTIDE SEQUENCE [LARGE SCALE GENOMIC DNA]</scope>
    <source>
        <strain evidence="15">finn</strain>
    </source>
</reference>
<dbReference type="PANTHER" id="PTHR22883:SF43">
    <property type="entry name" value="PALMITOYLTRANSFERASE APP"/>
    <property type="match status" value="1"/>
</dbReference>
<evidence type="ECO:0000256" key="7">
    <source>
        <dbReference type="ARBA" id="ARBA00023288"/>
    </source>
</evidence>
<dbReference type="GO" id="GO:0005783">
    <property type="term" value="C:endoplasmic reticulum"/>
    <property type="evidence" value="ECO:0007669"/>
    <property type="project" value="TreeGrafter"/>
</dbReference>
<dbReference type="OrthoDB" id="9909019at2759"/>
<evidence type="ECO:0000256" key="2">
    <source>
        <dbReference type="ARBA" id="ARBA00022679"/>
    </source>
</evidence>
<feature type="transmembrane region" description="Helical" evidence="11">
    <location>
        <begin position="130"/>
        <end position="151"/>
    </location>
</feature>
<keyword evidence="5 11" id="KW-0472">Membrane</keyword>
<dbReference type="AlphaFoldDB" id="A0A1Y1VI55"/>
<feature type="domain" description="Palmitoyltransferase DHHC" evidence="13">
    <location>
        <begin position="273"/>
        <end position="404"/>
    </location>
</feature>
<gene>
    <name evidence="14" type="ORF">BCR36DRAFT_409834</name>
</gene>
<keyword evidence="7" id="KW-0449">Lipoprotein</keyword>
<evidence type="ECO:0000256" key="4">
    <source>
        <dbReference type="ARBA" id="ARBA00022989"/>
    </source>
</evidence>
<evidence type="ECO:0000256" key="12">
    <source>
        <dbReference type="SAM" id="MobiDB-lite"/>
    </source>
</evidence>
<dbReference type="STRING" id="1754191.A0A1Y1VI55"/>
<dbReference type="PROSITE" id="PS50216">
    <property type="entry name" value="DHHC"/>
    <property type="match status" value="1"/>
</dbReference>
<dbReference type="EMBL" id="MCFH01000007">
    <property type="protein sequence ID" value="ORX56644.1"/>
    <property type="molecule type" value="Genomic_DNA"/>
</dbReference>
<keyword evidence="6" id="KW-0564">Palmitate</keyword>
<name>A0A1Y1VI55_9FUNG</name>
<keyword evidence="15" id="KW-1185">Reference proteome</keyword>
<evidence type="ECO:0000256" key="1">
    <source>
        <dbReference type="ARBA" id="ARBA00004127"/>
    </source>
</evidence>
<organism evidence="14 15">
    <name type="scientific">Piromyces finnis</name>
    <dbReference type="NCBI Taxonomy" id="1754191"/>
    <lineage>
        <taxon>Eukaryota</taxon>
        <taxon>Fungi</taxon>
        <taxon>Fungi incertae sedis</taxon>
        <taxon>Chytridiomycota</taxon>
        <taxon>Chytridiomycota incertae sedis</taxon>
        <taxon>Neocallimastigomycetes</taxon>
        <taxon>Neocallimastigales</taxon>
        <taxon>Neocallimastigaceae</taxon>
        <taxon>Piromyces</taxon>
    </lineage>
</organism>
<comment type="domain">
    <text evidence="11">The DHHC domain is required for palmitoyltransferase activity.</text>
</comment>
<evidence type="ECO:0000256" key="9">
    <source>
        <dbReference type="ARBA" id="ARBA00023463"/>
    </source>
</evidence>
<evidence type="ECO:0000256" key="3">
    <source>
        <dbReference type="ARBA" id="ARBA00022692"/>
    </source>
</evidence>
<reference evidence="14 15" key="1">
    <citation type="submission" date="2016-08" db="EMBL/GenBank/DDBJ databases">
        <title>Genomes of anaerobic fungi encode conserved fungal cellulosomes for biomass hydrolysis.</title>
        <authorList>
            <consortium name="DOE Joint Genome Institute"/>
            <person name="Haitjema C.H."/>
            <person name="Gilmore S.P."/>
            <person name="Henske J.K."/>
            <person name="Solomon K.V."/>
            <person name="De Groot R."/>
            <person name="Kuo A."/>
            <person name="Mondo S.J."/>
            <person name="Salamov A.A."/>
            <person name="Labutti K."/>
            <person name="Zhao Z."/>
            <person name="Chiniquy J."/>
            <person name="Barry K."/>
            <person name="Brewer H.M."/>
            <person name="Purvine S.O."/>
            <person name="Wright A.T."/>
            <person name="Boxma B."/>
            <person name="Van Alen T."/>
            <person name="Hackstein J.H."/>
            <person name="Baker S.E."/>
            <person name="Grigoriev I.V."/>
            <person name="O'Malley M.A."/>
        </authorList>
    </citation>
    <scope>NUCLEOTIDE SEQUENCE [LARGE SCALE GENOMIC DNA]</scope>
    <source>
        <strain evidence="15">finn</strain>
    </source>
</reference>
<dbReference type="InterPro" id="IPR039859">
    <property type="entry name" value="PFA4/ZDH16/20/ERF2-like"/>
</dbReference>
<evidence type="ECO:0000256" key="8">
    <source>
        <dbReference type="ARBA" id="ARBA00023315"/>
    </source>
</evidence>
<evidence type="ECO:0000313" key="14">
    <source>
        <dbReference type="EMBL" id="ORX56644.1"/>
    </source>
</evidence>
<comment type="subcellular location">
    <subcellularLocation>
        <location evidence="1">Endomembrane system</location>
        <topology evidence="1">Multi-pass membrane protein</topology>
    </subcellularLocation>
</comment>
<keyword evidence="4 11" id="KW-1133">Transmembrane helix</keyword>
<evidence type="ECO:0000259" key="13">
    <source>
        <dbReference type="Pfam" id="PF01529"/>
    </source>
</evidence>
<comment type="similarity">
    <text evidence="9">Belongs to the DHHC palmitoyltransferase family. ERF2/ZDHHC9 subfamily.</text>
</comment>
<evidence type="ECO:0000256" key="5">
    <source>
        <dbReference type="ARBA" id="ARBA00023136"/>
    </source>
</evidence>
<dbReference type="GO" id="GO:0019706">
    <property type="term" value="F:protein-cysteine S-palmitoyltransferase activity"/>
    <property type="evidence" value="ECO:0007669"/>
    <property type="project" value="UniProtKB-EC"/>
</dbReference>
<sequence length="482" mass="55087">MTSLIPLLKKESQYTLDKESYEGDIQMEEIYKQNLVNSIPKSNSDINVHVAGNSSKRTSVVSTPPPPSPKLTKLANDKRRSKRLSRLSQQISMQTKYLAPSKPKIKRWKLYEGKSKMFLHGRIVTGNDSILFLLSTNLITVPCILFMIFVMPEYNSLFFYIIFAYLTIFCTASLLKTSWTDPGILPRNLEPLPNEVHLNFNSSSSSLEMPESSYSNSANLRYQDTNSPYSSTSYLNKNQNQNTLASTYPFISPAKSFIPSMRNIVVNGRIVSQKFCDTCKIYRPPRSFHCCYCDNCVENCDHHCPWTANCIGKRNYRYFYAFICSSTILSFIVLFGSINFIYRKIKQKGLNVNFDSLMTCLTEHPVPYVLAFIIIIIGWFNTFMSGYHTYLICKNITTHEQLKEQYIPNTNKSYFTTDNVFKNILLVLFRPVAPARYAMRQYISIPSKNNDSAIPSNSPIVNPFLSDPPNSNSNNYCVNVGS</sequence>
<keyword evidence="8 11" id="KW-0012">Acyltransferase</keyword>
<proteinExistence type="inferred from homology"/>
<keyword evidence="3 11" id="KW-0812">Transmembrane</keyword>
<feature type="transmembrane region" description="Helical" evidence="11">
    <location>
        <begin position="157"/>
        <end position="175"/>
    </location>
</feature>
<dbReference type="Pfam" id="PF01529">
    <property type="entry name" value="DHHC"/>
    <property type="match status" value="1"/>
</dbReference>
<evidence type="ECO:0000256" key="11">
    <source>
        <dbReference type="RuleBase" id="RU079119"/>
    </source>
</evidence>
<feature type="transmembrane region" description="Helical" evidence="11">
    <location>
        <begin position="366"/>
        <end position="384"/>
    </location>
</feature>
<keyword evidence="2 11" id="KW-0808">Transferase</keyword>
<feature type="transmembrane region" description="Helical" evidence="11">
    <location>
        <begin position="318"/>
        <end position="342"/>
    </location>
</feature>
<evidence type="ECO:0000256" key="6">
    <source>
        <dbReference type="ARBA" id="ARBA00023139"/>
    </source>
</evidence>
<dbReference type="Proteomes" id="UP000193719">
    <property type="component" value="Unassembled WGS sequence"/>
</dbReference>
<dbReference type="InterPro" id="IPR001594">
    <property type="entry name" value="Palmitoyltrfase_DHHC"/>
</dbReference>
<evidence type="ECO:0000313" key="15">
    <source>
        <dbReference type="Proteomes" id="UP000193719"/>
    </source>
</evidence>
<dbReference type="GO" id="GO:0005794">
    <property type="term" value="C:Golgi apparatus"/>
    <property type="evidence" value="ECO:0007669"/>
    <property type="project" value="TreeGrafter"/>
</dbReference>